<reference evidence="2 3" key="1">
    <citation type="journal article" date="2015" name="Genome Biol.">
        <title>Comparative genomics of Steinernema reveals deeply conserved gene regulatory networks.</title>
        <authorList>
            <person name="Dillman A.R."/>
            <person name="Macchietto M."/>
            <person name="Porter C.F."/>
            <person name="Rogers A."/>
            <person name="Williams B."/>
            <person name="Antoshechkin I."/>
            <person name="Lee M.M."/>
            <person name="Goodwin Z."/>
            <person name="Lu X."/>
            <person name="Lewis E.E."/>
            <person name="Goodrich-Blair H."/>
            <person name="Stock S.P."/>
            <person name="Adams B.J."/>
            <person name="Sternberg P.W."/>
            <person name="Mortazavi A."/>
        </authorList>
    </citation>
    <scope>NUCLEOTIDE SEQUENCE [LARGE SCALE GENOMIC DNA]</scope>
    <source>
        <strain evidence="2 3">ALL</strain>
    </source>
</reference>
<keyword evidence="3" id="KW-1185">Reference proteome</keyword>
<organism evidence="2 3">
    <name type="scientific">Steinernema carpocapsae</name>
    <name type="common">Entomopathogenic nematode</name>
    <dbReference type="NCBI Taxonomy" id="34508"/>
    <lineage>
        <taxon>Eukaryota</taxon>
        <taxon>Metazoa</taxon>
        <taxon>Ecdysozoa</taxon>
        <taxon>Nematoda</taxon>
        <taxon>Chromadorea</taxon>
        <taxon>Rhabditida</taxon>
        <taxon>Tylenchina</taxon>
        <taxon>Panagrolaimomorpha</taxon>
        <taxon>Strongyloidoidea</taxon>
        <taxon>Steinernematidae</taxon>
        <taxon>Steinernema</taxon>
    </lineage>
</organism>
<proteinExistence type="predicted"/>
<dbReference type="AlphaFoldDB" id="A0A4U5MSS0"/>
<reference evidence="2 3" key="2">
    <citation type="journal article" date="2019" name="G3 (Bethesda)">
        <title>Hybrid Assembly of the Genome of the Entomopathogenic Nematode Steinernema carpocapsae Identifies the X-Chromosome.</title>
        <authorList>
            <person name="Serra L."/>
            <person name="Macchietto M."/>
            <person name="Macias-Munoz A."/>
            <person name="McGill C.J."/>
            <person name="Rodriguez I.M."/>
            <person name="Rodriguez B."/>
            <person name="Murad R."/>
            <person name="Mortazavi A."/>
        </authorList>
    </citation>
    <scope>NUCLEOTIDE SEQUENCE [LARGE SCALE GENOMIC DNA]</scope>
    <source>
        <strain evidence="2 3">ALL</strain>
    </source>
</reference>
<keyword evidence="1" id="KW-1133">Transmembrane helix</keyword>
<evidence type="ECO:0000256" key="1">
    <source>
        <dbReference type="SAM" id="Phobius"/>
    </source>
</evidence>
<dbReference type="EMBL" id="AZBU02000006">
    <property type="protein sequence ID" value="TKR72698.1"/>
    <property type="molecule type" value="Genomic_DNA"/>
</dbReference>
<keyword evidence="1" id="KW-0472">Membrane</keyword>
<name>A0A4U5MSS0_STECR</name>
<evidence type="ECO:0000313" key="2">
    <source>
        <dbReference type="EMBL" id="TKR72698.1"/>
    </source>
</evidence>
<comment type="caution">
    <text evidence="2">The sequence shown here is derived from an EMBL/GenBank/DDBJ whole genome shotgun (WGS) entry which is preliminary data.</text>
</comment>
<dbReference type="OrthoDB" id="5853260at2759"/>
<protein>
    <recommendedName>
        <fullName evidence="4">MAM domain-containing protein</fullName>
    </recommendedName>
</protein>
<keyword evidence="1" id="KW-0812">Transmembrane</keyword>
<evidence type="ECO:0008006" key="4">
    <source>
        <dbReference type="Google" id="ProtNLM"/>
    </source>
</evidence>
<accession>A0A4U5MSS0</accession>
<feature type="transmembrane region" description="Helical" evidence="1">
    <location>
        <begin position="24"/>
        <end position="46"/>
    </location>
</feature>
<evidence type="ECO:0000313" key="3">
    <source>
        <dbReference type="Proteomes" id="UP000298663"/>
    </source>
</evidence>
<gene>
    <name evidence="2" type="ORF">L596_020110</name>
</gene>
<dbReference type="Proteomes" id="UP000298663">
    <property type="component" value="Unassembled WGS sequence"/>
</dbReference>
<sequence length="463" mass="51970">MPLDPDWSWKSRVAAPLVIIWEEIWTIIMFCVYALRVFGIILGFFFGGTRWSSPGVTACSPMNLEQLAKSGIAAPGGGAARIFGNPTHAAHHPIALMQPISDSNELHCLEFDERCRWKNLDRLDGIIWMYASGPPSLEELKAITGTSIMPEGNYIVALSADVLPEAKAIFVSDVITCQAGQAEVRLEYWTSPGVKIRVCVKKHANIWAEYDYCNPPTELRHGHLFATIPDMDKQPFQIYIIAQDFVFTSPNIRGGVAIVDNIQYYGDMCSNPAIPTPPPFIFQEGLEDNLTRTVMPSIIHNSPCVVLMCSFSKEDCVDYIRASDWRVSSVPVGNPLTGIRGDASILPYNKNGSFAYVEGPKVESRFRTRSFKLDDDAILYFGYYKVNPQALFRVISKREGEPEKVGFEAPKMTIEKRWFKEAAHLKAGIYEYLVFEVTNLPANNYVGIDELILLNNTTRLRFC</sequence>